<evidence type="ECO:0000256" key="2">
    <source>
        <dbReference type="ARBA" id="ARBA00022679"/>
    </source>
</evidence>
<dbReference type="InterPro" id="IPR011009">
    <property type="entry name" value="Kinase-like_dom_sf"/>
</dbReference>
<dbReference type="PANTHER" id="PTHR24349">
    <property type="entry name" value="SERINE/THREONINE-PROTEIN KINASE"/>
    <property type="match status" value="1"/>
</dbReference>
<feature type="domain" description="Protein kinase" evidence="6">
    <location>
        <begin position="65"/>
        <end position="336"/>
    </location>
</feature>
<dbReference type="Pfam" id="PF00069">
    <property type="entry name" value="Pkinase"/>
    <property type="match status" value="1"/>
</dbReference>
<dbReference type="GO" id="GO:0005524">
    <property type="term" value="F:ATP binding"/>
    <property type="evidence" value="ECO:0007669"/>
    <property type="project" value="UniProtKB-KW"/>
</dbReference>
<evidence type="ECO:0000256" key="1">
    <source>
        <dbReference type="ARBA" id="ARBA00022527"/>
    </source>
</evidence>
<dbReference type="FunFam" id="1.10.510.10:FF:000571">
    <property type="entry name" value="Maternal embryonic leucine zipper kinase"/>
    <property type="match status" value="1"/>
</dbReference>
<evidence type="ECO:0000313" key="7">
    <source>
        <dbReference type="EMBL" id="KAL3810362.1"/>
    </source>
</evidence>
<keyword evidence="4" id="KW-0418">Kinase</keyword>
<dbReference type="SMART" id="SM00220">
    <property type="entry name" value="S_TKc"/>
    <property type="match status" value="1"/>
</dbReference>
<gene>
    <name evidence="7" type="ORF">ACHAXA_004204</name>
</gene>
<keyword evidence="1" id="KW-0723">Serine/threonine-protein kinase</keyword>
<keyword evidence="2" id="KW-0808">Transferase</keyword>
<proteinExistence type="predicted"/>
<keyword evidence="8" id="KW-1185">Reference proteome</keyword>
<comment type="caution">
    <text evidence="7">The sequence shown here is derived from an EMBL/GenBank/DDBJ whole genome shotgun (WGS) entry which is preliminary data.</text>
</comment>
<reference evidence="7 8" key="1">
    <citation type="submission" date="2024-10" db="EMBL/GenBank/DDBJ databases">
        <title>Updated reference genomes for cyclostephanoid diatoms.</title>
        <authorList>
            <person name="Roberts W.R."/>
            <person name="Alverson A.J."/>
        </authorList>
    </citation>
    <scope>NUCLEOTIDE SEQUENCE [LARGE SCALE GENOMIC DNA]</scope>
    <source>
        <strain evidence="7 8">AJA228-03</strain>
    </source>
</reference>
<dbReference type="InterPro" id="IPR000719">
    <property type="entry name" value="Prot_kinase_dom"/>
</dbReference>
<dbReference type="PROSITE" id="PS00108">
    <property type="entry name" value="PROTEIN_KINASE_ST"/>
    <property type="match status" value="1"/>
</dbReference>
<keyword evidence="5" id="KW-0067">ATP-binding</keyword>
<organism evidence="7 8">
    <name type="scientific">Cyclostephanos tholiformis</name>
    <dbReference type="NCBI Taxonomy" id="382380"/>
    <lineage>
        <taxon>Eukaryota</taxon>
        <taxon>Sar</taxon>
        <taxon>Stramenopiles</taxon>
        <taxon>Ochrophyta</taxon>
        <taxon>Bacillariophyta</taxon>
        <taxon>Coscinodiscophyceae</taxon>
        <taxon>Thalassiosirophycidae</taxon>
        <taxon>Stephanodiscales</taxon>
        <taxon>Stephanodiscaceae</taxon>
        <taxon>Cyclostephanos</taxon>
    </lineage>
</organism>
<evidence type="ECO:0000256" key="5">
    <source>
        <dbReference type="ARBA" id="ARBA00022840"/>
    </source>
</evidence>
<dbReference type="SUPFAM" id="SSF56112">
    <property type="entry name" value="Protein kinase-like (PK-like)"/>
    <property type="match status" value="1"/>
</dbReference>
<evidence type="ECO:0000313" key="8">
    <source>
        <dbReference type="Proteomes" id="UP001530377"/>
    </source>
</evidence>
<dbReference type="PROSITE" id="PS50011">
    <property type="entry name" value="PROTEIN_KINASE_DOM"/>
    <property type="match status" value="1"/>
</dbReference>
<dbReference type="InterPro" id="IPR050205">
    <property type="entry name" value="CDPK_Ser/Thr_kinases"/>
</dbReference>
<dbReference type="AlphaFoldDB" id="A0ABD3RBN1"/>
<dbReference type="Gene3D" id="1.10.510.10">
    <property type="entry name" value="Transferase(Phosphotransferase) domain 1"/>
    <property type="match status" value="1"/>
</dbReference>
<evidence type="ECO:0000259" key="6">
    <source>
        <dbReference type="PROSITE" id="PS50011"/>
    </source>
</evidence>
<evidence type="ECO:0000256" key="4">
    <source>
        <dbReference type="ARBA" id="ARBA00022777"/>
    </source>
</evidence>
<dbReference type="CDD" id="cd05117">
    <property type="entry name" value="STKc_CAMK"/>
    <property type="match status" value="1"/>
</dbReference>
<name>A0ABD3RBN1_9STRA</name>
<protein>
    <recommendedName>
        <fullName evidence="6">Protein kinase domain-containing protein</fullName>
    </recommendedName>
</protein>
<sequence length="344" mass="39121">MGKLGKNLTMEMNMGVLLIAPTIKSIWNAKLSIELDDPSHVVPYCRFPPDDNFHIRYGDVGERYDVDPRILGTGQQGSVRRCIDRITGEVYAIKSIRKDNPHVVPRDLKHEIETLRFTRHCGIIRLIDVIEDDTHVHLVTDLCEGGELYERIIARSSSSTRGDDDDHDVPCFTEGEAAKILRQILDALSHMHELGIAHRDIKPENVMFATTDDDSSIRLIDLGTSRRHCNTSERPMSRVVGTPHYIAPEVLRGKYDKSCDLWSVGVVAYVLLCGYLPFNGDTNPLTYEFVLRGICDYHAEDWKNIGVDAMDFVQKLLDINPGRRMTARQALDHPWMMRNARRAI</sequence>
<dbReference type="GO" id="GO:0004674">
    <property type="term" value="F:protein serine/threonine kinase activity"/>
    <property type="evidence" value="ECO:0007669"/>
    <property type="project" value="UniProtKB-KW"/>
</dbReference>
<dbReference type="EMBL" id="JALLPB020000335">
    <property type="protein sequence ID" value="KAL3810362.1"/>
    <property type="molecule type" value="Genomic_DNA"/>
</dbReference>
<dbReference type="InterPro" id="IPR008271">
    <property type="entry name" value="Ser/Thr_kinase_AS"/>
</dbReference>
<accession>A0ABD3RBN1</accession>
<dbReference type="Proteomes" id="UP001530377">
    <property type="component" value="Unassembled WGS sequence"/>
</dbReference>
<evidence type="ECO:0000256" key="3">
    <source>
        <dbReference type="ARBA" id="ARBA00022741"/>
    </source>
</evidence>
<keyword evidence="3" id="KW-0547">Nucleotide-binding</keyword>